<protein>
    <submittedName>
        <fullName evidence="3">Uncharacterized protein</fullName>
    </submittedName>
</protein>
<reference evidence="3" key="2">
    <citation type="submission" date="2021-04" db="EMBL/GenBank/DDBJ databases">
        <authorList>
            <person name="Podell S."/>
        </authorList>
    </citation>
    <scope>NUCLEOTIDE SEQUENCE</scope>
    <source>
        <strain evidence="3">Hildebrandi</strain>
    </source>
</reference>
<accession>A0A9K3KMH5</accession>
<dbReference type="PANTHER" id="PTHR38081:SF1">
    <property type="entry name" value="WAP DOMAIN-CONTAINING PROTEIN"/>
    <property type="match status" value="1"/>
</dbReference>
<gene>
    <name evidence="3" type="ORF">IV203_004946</name>
</gene>
<evidence type="ECO:0000256" key="2">
    <source>
        <dbReference type="SAM" id="SignalP"/>
    </source>
</evidence>
<keyword evidence="4" id="KW-1185">Reference proteome</keyword>
<comment type="caution">
    <text evidence="3">The sequence shown here is derived from an EMBL/GenBank/DDBJ whole genome shotgun (WGS) entry which is preliminary data.</text>
</comment>
<dbReference type="OrthoDB" id="53912at2759"/>
<sequence>MMDQLSKLANLLVFFTTVAALAAAVVNANEISVDNPGAGVTVLAMEAAPDILGFPWDEDPPIVVTSPVPVQVLRYSDHPQFFLEGEQPLSSSQVYVVVKSDCGDDTTLIPQIDYSTENRTIDWDTSEYTTSIDISFPSAEDDAIDTETFLDASVFYASWGYTSFWCEAQKNTDAPSVVPQRTRPPSTSEEGGAQQKDPDAPDGDGLQLTNPAQQDNGIPVSATAAVGSAGTSTKTLVSLMVALLLSVCLTASLGSDRSGKTNLLITMVVVMLAMLMATSTLTNAEPPITNSKTTTSTTVVNESPRKLQQCAVTVEILIDGCRRAQTGTNLPDLEIIAPAVRVMDGEIQEMASSQNSDDPCFTALSATFAFNESLASGVTSVERQIPSPVVSVGSFSPELVQYGACFRAVEGRPFIDSDGRHVHAKAGQEVNAAWSAPSKDSTAITDKDETLGKQWLDRAVGEHASVPAFATFTIALMSNNAPPELVQDALSAAQDEVRHAKTSFEVASLLLGKTMEPGPLPSSSLSFSQDMKTLALGAAKEGCVDETLSALVAGLEVDFEIDQNQNLSEETKRTLKDKMRTIALEETSHSGLAWRTVRWACSVDVDACKAVQKEVFHDDYFEMAFAKRFAHLDESMASVAKKVWVDIHTKLIPIVVGRSATAPEMRVAGTAVDIPALLCLEEVLSHQFDSVLEEMSQRITSYLTCSL</sequence>
<dbReference type="PANTHER" id="PTHR38081">
    <property type="entry name" value="WAP DOMAIN-CONTAINING PROTEIN"/>
    <property type="match status" value="1"/>
</dbReference>
<feature type="signal peptide" evidence="2">
    <location>
        <begin position="1"/>
        <end position="28"/>
    </location>
</feature>
<proteinExistence type="predicted"/>
<feature type="compositionally biased region" description="Polar residues" evidence="1">
    <location>
        <begin position="207"/>
        <end position="216"/>
    </location>
</feature>
<evidence type="ECO:0000313" key="4">
    <source>
        <dbReference type="Proteomes" id="UP000693970"/>
    </source>
</evidence>
<dbReference type="CDD" id="cd00657">
    <property type="entry name" value="Ferritin_like"/>
    <property type="match status" value="1"/>
</dbReference>
<reference evidence="3" key="1">
    <citation type="journal article" date="2021" name="Sci. Rep.">
        <title>Diploid genomic architecture of Nitzschia inconspicua, an elite biomass production diatom.</title>
        <authorList>
            <person name="Oliver A."/>
            <person name="Podell S."/>
            <person name="Pinowska A."/>
            <person name="Traller J.C."/>
            <person name="Smith S.R."/>
            <person name="McClure R."/>
            <person name="Beliaev A."/>
            <person name="Bohutskyi P."/>
            <person name="Hill E.A."/>
            <person name="Rabines A."/>
            <person name="Zheng H."/>
            <person name="Allen L.Z."/>
            <person name="Kuo A."/>
            <person name="Grigoriev I.V."/>
            <person name="Allen A.E."/>
            <person name="Hazlebeck D."/>
            <person name="Allen E.E."/>
        </authorList>
    </citation>
    <scope>NUCLEOTIDE SEQUENCE</scope>
    <source>
        <strain evidence="3">Hildebrandi</strain>
    </source>
</reference>
<feature type="region of interest" description="Disordered" evidence="1">
    <location>
        <begin position="173"/>
        <end position="217"/>
    </location>
</feature>
<name>A0A9K3KMH5_9STRA</name>
<feature type="chain" id="PRO_5039954877" evidence="2">
    <location>
        <begin position="29"/>
        <end position="707"/>
    </location>
</feature>
<evidence type="ECO:0000313" key="3">
    <source>
        <dbReference type="EMBL" id="KAG7345879.1"/>
    </source>
</evidence>
<keyword evidence="2" id="KW-0732">Signal</keyword>
<dbReference type="AlphaFoldDB" id="A0A9K3KMH5"/>
<dbReference type="Proteomes" id="UP000693970">
    <property type="component" value="Unassembled WGS sequence"/>
</dbReference>
<evidence type="ECO:0000256" key="1">
    <source>
        <dbReference type="SAM" id="MobiDB-lite"/>
    </source>
</evidence>
<organism evidence="3 4">
    <name type="scientific">Nitzschia inconspicua</name>
    <dbReference type="NCBI Taxonomy" id="303405"/>
    <lineage>
        <taxon>Eukaryota</taxon>
        <taxon>Sar</taxon>
        <taxon>Stramenopiles</taxon>
        <taxon>Ochrophyta</taxon>
        <taxon>Bacillariophyta</taxon>
        <taxon>Bacillariophyceae</taxon>
        <taxon>Bacillariophycidae</taxon>
        <taxon>Bacillariales</taxon>
        <taxon>Bacillariaceae</taxon>
        <taxon>Nitzschia</taxon>
    </lineage>
</organism>
<dbReference type="EMBL" id="JAGRRH010000021">
    <property type="protein sequence ID" value="KAG7345879.1"/>
    <property type="molecule type" value="Genomic_DNA"/>
</dbReference>